<evidence type="ECO:0000313" key="2">
    <source>
        <dbReference type="Proteomes" id="UP000694415"/>
    </source>
</evidence>
<protein>
    <submittedName>
        <fullName evidence="1">Uncharacterized protein</fullName>
    </submittedName>
</protein>
<keyword evidence="2" id="KW-1185">Reference proteome</keyword>
<proteinExistence type="predicted"/>
<dbReference type="GeneTree" id="ENSGT00940000182224"/>
<name>A0A8C6N0W7_MUSSI</name>
<accession>A0A8C6N0W7</accession>
<sequence length="111" mass="13085">MFLQTFQHTVNNICAEMCMYLVQVDLCPYRNPYSNDLNLYVTDWDFPQSYKHGRLWYPGVAKWYLCCASCFNLPRFVCFCFSVHHSSVISRRHIESSPGNLSCIEYFQNSS</sequence>
<dbReference type="Ensembl" id="ENSMSIT00000034125.1">
    <property type="protein sequence ID" value="ENSMSIP00000027062.1"/>
    <property type="gene ID" value="ENSMSIG00000022848.1"/>
</dbReference>
<reference evidence="1" key="1">
    <citation type="submission" date="2025-08" db="UniProtKB">
        <authorList>
            <consortium name="Ensembl"/>
        </authorList>
    </citation>
    <scope>IDENTIFICATION</scope>
</reference>
<organism evidence="1 2">
    <name type="scientific">Mus spicilegus</name>
    <name type="common">Mound-building mouse</name>
    <dbReference type="NCBI Taxonomy" id="10103"/>
    <lineage>
        <taxon>Eukaryota</taxon>
        <taxon>Metazoa</taxon>
        <taxon>Chordata</taxon>
        <taxon>Craniata</taxon>
        <taxon>Vertebrata</taxon>
        <taxon>Euteleostomi</taxon>
        <taxon>Mammalia</taxon>
        <taxon>Eutheria</taxon>
        <taxon>Euarchontoglires</taxon>
        <taxon>Glires</taxon>
        <taxon>Rodentia</taxon>
        <taxon>Myomorpha</taxon>
        <taxon>Muroidea</taxon>
        <taxon>Muridae</taxon>
        <taxon>Murinae</taxon>
        <taxon>Mus</taxon>
        <taxon>Mus</taxon>
    </lineage>
</organism>
<reference evidence="1" key="2">
    <citation type="submission" date="2025-09" db="UniProtKB">
        <authorList>
            <consortium name="Ensembl"/>
        </authorList>
    </citation>
    <scope>IDENTIFICATION</scope>
</reference>
<evidence type="ECO:0000313" key="1">
    <source>
        <dbReference type="Ensembl" id="ENSMSIP00000027062.1"/>
    </source>
</evidence>
<dbReference type="Proteomes" id="UP000694415">
    <property type="component" value="Unplaced"/>
</dbReference>
<dbReference type="AlphaFoldDB" id="A0A8C6N0W7"/>